<dbReference type="RefSeq" id="WP_081177059.1">
    <property type="nucleotide sequence ID" value="NZ_MSPX01000016.1"/>
</dbReference>
<evidence type="ECO:0000313" key="1">
    <source>
        <dbReference type="EMBL" id="OQP85114.1"/>
    </source>
</evidence>
<evidence type="ECO:0008006" key="3">
    <source>
        <dbReference type="Google" id="ProtNLM"/>
    </source>
</evidence>
<protein>
    <recommendedName>
        <fullName evidence="3">PhiE125 gp8 family phage protein</fullName>
    </recommendedName>
</protein>
<dbReference type="Gene3D" id="1.10.3230.30">
    <property type="entry name" value="Phage gp6-like head-tail connector protein"/>
    <property type="match status" value="1"/>
</dbReference>
<proteinExistence type="predicted"/>
<dbReference type="Pfam" id="PF05135">
    <property type="entry name" value="Phage_connect_1"/>
    <property type="match status" value="1"/>
</dbReference>
<comment type="caution">
    <text evidence="1">The sequence shown here is derived from an EMBL/GenBank/DDBJ whole genome shotgun (WGS) entry which is preliminary data.</text>
</comment>
<gene>
    <name evidence="1" type="ORF">BTR14_17315</name>
</gene>
<dbReference type="InterPro" id="IPR021146">
    <property type="entry name" value="Phage_gp6-like_head-tail"/>
</dbReference>
<dbReference type="Proteomes" id="UP000192652">
    <property type="component" value="Unassembled WGS sequence"/>
</dbReference>
<dbReference type="InterPro" id="IPR011738">
    <property type="entry name" value="Phage_CHP"/>
</dbReference>
<name>A0ABX3PBB6_9HYPH</name>
<dbReference type="EMBL" id="MSPX01000016">
    <property type="protein sequence ID" value="OQP85114.1"/>
    <property type="molecule type" value="Genomic_DNA"/>
</dbReference>
<evidence type="ECO:0000313" key="2">
    <source>
        <dbReference type="Proteomes" id="UP000192652"/>
    </source>
</evidence>
<sequence>MTLAELTPPGSEPLTLAEAKAHLRLETADEDALVTALIRTVRQHLERETGLALISRSLRLYLDDWPDTRIISLPVGPVTAVDGVTLYDAEGHPSEIGAAGFVLDGRAYPPRLLAPVLPSPDQPLNGIEIDLTAGFGPTGATVPDGLKRAMLQHLALLFAFRGVVAPQDQPAGVPLGYDRLLAPYRMWRL</sequence>
<reference evidence="1 2" key="1">
    <citation type="journal article" date="2017" name="Antonie Van Leeuwenhoek">
        <title>Rhizobium rhizosphaerae sp. nov., a novel species isolated from rice rhizosphere.</title>
        <authorList>
            <person name="Zhao J.J."/>
            <person name="Zhang J."/>
            <person name="Zhang R.J."/>
            <person name="Zhang C.W."/>
            <person name="Yin H.Q."/>
            <person name="Zhang X.X."/>
        </authorList>
    </citation>
    <scope>NUCLEOTIDE SEQUENCE [LARGE SCALE GENOMIC DNA]</scope>
    <source>
        <strain evidence="1 2">RD15</strain>
    </source>
</reference>
<accession>A0ABX3PBB6</accession>
<dbReference type="NCBIfam" id="TIGR02215">
    <property type="entry name" value="phage_chp_gp8"/>
    <property type="match status" value="1"/>
</dbReference>
<keyword evidence="2" id="KW-1185">Reference proteome</keyword>
<dbReference type="CDD" id="cd08054">
    <property type="entry name" value="gp6"/>
    <property type="match status" value="1"/>
</dbReference>
<organism evidence="1 2">
    <name type="scientific">Xaviernesmea rhizosphaerae</name>
    <dbReference type="NCBI Taxonomy" id="1672749"/>
    <lineage>
        <taxon>Bacteria</taxon>
        <taxon>Pseudomonadati</taxon>
        <taxon>Pseudomonadota</taxon>
        <taxon>Alphaproteobacteria</taxon>
        <taxon>Hyphomicrobiales</taxon>
        <taxon>Rhizobiaceae</taxon>
        <taxon>Rhizobium/Agrobacterium group</taxon>
        <taxon>Xaviernesmea</taxon>
    </lineage>
</organism>